<dbReference type="InterPro" id="IPR002035">
    <property type="entry name" value="VWF_A"/>
</dbReference>
<dbReference type="STRING" id="1353158.SAMN04488587_0590"/>
<dbReference type="InterPro" id="IPR027417">
    <property type="entry name" value="P-loop_NTPase"/>
</dbReference>
<dbReference type="SUPFAM" id="SSF52540">
    <property type="entry name" value="P-loop containing nucleoside triphosphate hydrolases"/>
    <property type="match status" value="1"/>
</dbReference>
<evidence type="ECO:0000313" key="6">
    <source>
        <dbReference type="EMBL" id="SES68823.1"/>
    </source>
</evidence>
<dbReference type="GO" id="GO:0005524">
    <property type="term" value="F:ATP binding"/>
    <property type="evidence" value="ECO:0007669"/>
    <property type="project" value="UniProtKB-KW"/>
</dbReference>
<dbReference type="SMART" id="SM00382">
    <property type="entry name" value="AAA"/>
    <property type="match status" value="1"/>
</dbReference>
<feature type="compositionally biased region" description="Basic and acidic residues" evidence="4">
    <location>
        <begin position="341"/>
        <end position="357"/>
    </location>
</feature>
<sequence>MKSNSKTTYPFTAIVGQDRMKKTLILNAINPKIGGVLIRGEKGTAKSTAVRALANLLPRIEVVDGCMFCCNPHDKNEMCEECIKKTNNGEPETSHRNMRVVDLPVSATEDRVVGTLDIEHAIKKGEKRFEAGVLAKAHRSILYVDEINLLDDHIVDVLLDSAAMGVNTVEREGVSYSHPASFILIGTMNPEEGELRPQLLDRFGLCVDIEGIHEASARVDVIKRRVAYESDPEGFACQWKGSEADLRSSIMNAKELLPDVRISDDMLELIAQICIDMNVDGHRADITMMKTASTISALNGRIAVSEEDIREAAELVLSHRMRRKPFEEQSDNRDKLDETFEKHKEKQQENKEHKDNPQEDEEQTERSEHNGQNDDGSSDDGGGIPDSPSETTFETGETFQLKPMSAEHELKNRDGSGRRSKTRTNSKSGRYVKSAIPHEKTTDIAFDATFRAAAPNQLGREKDGKAIALHQSDIREKVREKKIGNTILFVVDASGSMGAQERMRSTKGAVLSLLIDAYQKRDRVGLVAFKGQNAELLLPPTSSVELANKYLKDLPTGGKTPLPHGLSKGYEIIQSEIKREPDTCPFIILISDGKANVSMQGGSAMEETKRIASQFKMDGIQSTVIDTETGAIKFGFARQISDALGAKYLKLEELKSDSIVDAVKYSIVG</sequence>
<organism evidence="6 7">
    <name type="scientific">Methanococcoides vulcani</name>
    <dbReference type="NCBI Taxonomy" id="1353158"/>
    <lineage>
        <taxon>Archaea</taxon>
        <taxon>Methanobacteriati</taxon>
        <taxon>Methanobacteriota</taxon>
        <taxon>Stenosarchaea group</taxon>
        <taxon>Methanomicrobia</taxon>
        <taxon>Methanosarcinales</taxon>
        <taxon>Methanosarcinaceae</taxon>
        <taxon>Methanococcoides</taxon>
    </lineage>
</organism>
<keyword evidence="2" id="KW-0547">Nucleotide-binding</keyword>
<dbReference type="CDD" id="cd01451">
    <property type="entry name" value="vWA_Magnesium_chelatase"/>
    <property type="match status" value="1"/>
</dbReference>
<dbReference type="OrthoDB" id="25914at2157"/>
<dbReference type="NCBIfam" id="TIGR02442">
    <property type="entry name" value="Cob-chelat-sub"/>
    <property type="match status" value="1"/>
</dbReference>
<dbReference type="Pfam" id="PF13519">
    <property type="entry name" value="VWA_2"/>
    <property type="match status" value="1"/>
</dbReference>
<dbReference type="EMBL" id="FOHQ01000001">
    <property type="protein sequence ID" value="SES68823.1"/>
    <property type="molecule type" value="Genomic_DNA"/>
</dbReference>
<dbReference type="InterPro" id="IPR000523">
    <property type="entry name" value="Mg_chelatse_chII-like_cat_dom"/>
</dbReference>
<proteinExistence type="inferred from homology"/>
<comment type="similarity">
    <text evidence="1">Belongs to the Mg-chelatase subunits D/I family.</text>
</comment>
<dbReference type="Pfam" id="PF17863">
    <property type="entry name" value="AAA_lid_2"/>
    <property type="match status" value="1"/>
</dbReference>
<dbReference type="RefSeq" id="WP_091688788.1">
    <property type="nucleotide sequence ID" value="NZ_CAAGSJ010000003.1"/>
</dbReference>
<feature type="region of interest" description="Disordered" evidence="4">
    <location>
        <begin position="341"/>
        <end position="430"/>
    </location>
</feature>
<dbReference type="Gene3D" id="3.40.50.300">
    <property type="entry name" value="P-loop containing nucleotide triphosphate hydrolases"/>
    <property type="match status" value="1"/>
</dbReference>
<dbReference type="InterPro" id="IPR041702">
    <property type="entry name" value="BchD/ChlD_VWA"/>
</dbReference>
<dbReference type="InterPro" id="IPR041628">
    <property type="entry name" value="ChlI/MoxR_AAA_lid"/>
</dbReference>
<evidence type="ECO:0000256" key="4">
    <source>
        <dbReference type="SAM" id="MobiDB-lite"/>
    </source>
</evidence>
<dbReference type="PANTHER" id="PTHR35023:SF1">
    <property type="entry name" value="MG-PROTOPORPHYRIN IX CHELATASE"/>
    <property type="match status" value="1"/>
</dbReference>
<dbReference type="Proteomes" id="UP000243338">
    <property type="component" value="Unassembled WGS sequence"/>
</dbReference>
<dbReference type="InterPro" id="IPR012804">
    <property type="entry name" value="Cob_chelat_sub_put"/>
</dbReference>
<dbReference type="InterPro" id="IPR052989">
    <property type="entry name" value="Mg-chelatase_DI-like"/>
</dbReference>
<gene>
    <name evidence="6" type="ORF">SAMN04488587_0590</name>
</gene>
<keyword evidence="7" id="KW-1185">Reference proteome</keyword>
<dbReference type="InterPro" id="IPR036465">
    <property type="entry name" value="vWFA_dom_sf"/>
</dbReference>
<dbReference type="Gene3D" id="1.10.8.80">
    <property type="entry name" value="Magnesium chelatase subunit I, C-Terminal domain"/>
    <property type="match status" value="1"/>
</dbReference>
<dbReference type="Pfam" id="PF01078">
    <property type="entry name" value="Mg_chelatase"/>
    <property type="match status" value="1"/>
</dbReference>
<dbReference type="PROSITE" id="PS50234">
    <property type="entry name" value="VWFA"/>
    <property type="match status" value="1"/>
</dbReference>
<evidence type="ECO:0000313" key="7">
    <source>
        <dbReference type="Proteomes" id="UP000243338"/>
    </source>
</evidence>
<protein>
    <submittedName>
        <fullName evidence="6">Protoporphyrin IX magnesium-chelatase</fullName>
    </submittedName>
</protein>
<dbReference type="Gene3D" id="3.40.50.410">
    <property type="entry name" value="von Willebrand factor, type A domain"/>
    <property type="match status" value="1"/>
</dbReference>
<dbReference type="PANTHER" id="PTHR35023">
    <property type="entry name" value="CHELATASE-RELATED"/>
    <property type="match status" value="1"/>
</dbReference>
<evidence type="ECO:0000256" key="2">
    <source>
        <dbReference type="ARBA" id="ARBA00022741"/>
    </source>
</evidence>
<accession>A0A1H9YIG7</accession>
<keyword evidence="3" id="KW-0067">ATP-binding</keyword>
<feature type="domain" description="VWFA" evidence="5">
    <location>
        <begin position="486"/>
        <end position="667"/>
    </location>
</feature>
<dbReference type="CDD" id="cd00009">
    <property type="entry name" value="AAA"/>
    <property type="match status" value="1"/>
</dbReference>
<feature type="compositionally biased region" description="Basic and acidic residues" evidence="4">
    <location>
        <begin position="405"/>
        <end position="417"/>
    </location>
</feature>
<dbReference type="SMART" id="SM00327">
    <property type="entry name" value="VWA"/>
    <property type="match status" value="1"/>
</dbReference>
<dbReference type="AlphaFoldDB" id="A0A1H9YIG7"/>
<dbReference type="SUPFAM" id="SSF53300">
    <property type="entry name" value="vWA-like"/>
    <property type="match status" value="1"/>
</dbReference>
<evidence type="ECO:0000256" key="1">
    <source>
        <dbReference type="ARBA" id="ARBA00005799"/>
    </source>
</evidence>
<evidence type="ECO:0000256" key="3">
    <source>
        <dbReference type="ARBA" id="ARBA00022840"/>
    </source>
</evidence>
<dbReference type="InterPro" id="IPR003593">
    <property type="entry name" value="AAA+_ATPase"/>
</dbReference>
<reference evidence="7" key="1">
    <citation type="submission" date="2016-10" db="EMBL/GenBank/DDBJ databases">
        <authorList>
            <person name="Varghese N."/>
            <person name="Submissions S."/>
        </authorList>
    </citation>
    <scope>NUCLEOTIDE SEQUENCE [LARGE SCALE GENOMIC DNA]</scope>
    <source>
        <strain evidence="7">SLH 33</strain>
    </source>
</reference>
<name>A0A1H9YIG7_9EURY</name>
<evidence type="ECO:0000259" key="5">
    <source>
        <dbReference type="PROSITE" id="PS50234"/>
    </source>
</evidence>